<feature type="region of interest" description="Disordered" evidence="3">
    <location>
        <begin position="217"/>
        <end position="248"/>
    </location>
</feature>
<evidence type="ECO:0000259" key="4">
    <source>
        <dbReference type="PROSITE" id="PS50002"/>
    </source>
</evidence>
<dbReference type="Proteomes" id="UP000046393">
    <property type="component" value="Unplaced"/>
</dbReference>
<dbReference type="PRINTS" id="PR00499">
    <property type="entry name" value="P67PHOX"/>
</dbReference>
<keyword evidence="1 2" id="KW-0728">SH3 domain</keyword>
<organism evidence="5 6">
    <name type="scientific">Syphacia muris</name>
    <dbReference type="NCBI Taxonomy" id="451379"/>
    <lineage>
        <taxon>Eukaryota</taxon>
        <taxon>Metazoa</taxon>
        <taxon>Ecdysozoa</taxon>
        <taxon>Nematoda</taxon>
        <taxon>Chromadorea</taxon>
        <taxon>Rhabditida</taxon>
        <taxon>Spirurina</taxon>
        <taxon>Oxyuridomorpha</taxon>
        <taxon>Oxyuroidea</taxon>
        <taxon>Oxyuridae</taxon>
        <taxon>Syphacia</taxon>
    </lineage>
</organism>
<sequence length="480" mass="51648">MFSCEKPLPAPPAPPKHRNSSIAATLPTYRSRPTPGASAASSSFNATRAMFNVIGKSDVLPTILKASQNPAVRSTAVSVARNENVQAAVMKSASKENARMTIAEMARRYDTQAAKNASSSYSYNATGAEPIENFHSTGCMETNSQRQLSSTALPSNTSSLYPNLGNVFNSGNCSVNQPLVNTKSNVNDAPKSQQSHSMNFQAIRDSLDALGLFGNANKKAAPARPPPPKIKSNRCSSAPSTSPTNEPHAIVRYPYKSAHVDELTCMPDDVVILKKEVDDQWIYALNTRTGEIGIVPIVFLNIKVPLAPTQQNNFVKASVSSSYGEETYVKALYDYNSGVVGDLQFFAGDRIRVTGKVNNDWLRGVSGIQEGIFPANFVEFISGSGGDLCSLSETTKNLGPLDTTALQNNSPISNFNISTSTASPETVTANYSYNSGIADDLIFEAGDVIEVLEWVNSDWLRGRLNGYTGLVPSTYITRNS</sequence>
<dbReference type="PANTHER" id="PTHR14167">
    <property type="entry name" value="SH3 DOMAIN-CONTAINING"/>
    <property type="match status" value="1"/>
</dbReference>
<accession>A0A0N5AV54</accession>
<feature type="compositionally biased region" description="Polar residues" evidence="3">
    <location>
        <begin position="233"/>
        <end position="245"/>
    </location>
</feature>
<feature type="domain" description="SH3" evidence="4">
    <location>
        <begin position="244"/>
        <end position="305"/>
    </location>
</feature>
<dbReference type="PRINTS" id="PR00452">
    <property type="entry name" value="SH3DOMAIN"/>
</dbReference>
<evidence type="ECO:0000313" key="6">
    <source>
        <dbReference type="WBParaSite" id="SMUV_0000875901-mRNA-1"/>
    </source>
</evidence>
<evidence type="ECO:0000256" key="1">
    <source>
        <dbReference type="ARBA" id="ARBA00022443"/>
    </source>
</evidence>
<feature type="domain" description="SH3" evidence="4">
    <location>
        <begin position="324"/>
        <end position="383"/>
    </location>
</feature>
<dbReference type="Pfam" id="PF00018">
    <property type="entry name" value="SH3_1"/>
    <property type="match status" value="2"/>
</dbReference>
<dbReference type="Pfam" id="PF14604">
    <property type="entry name" value="SH3_9"/>
    <property type="match status" value="1"/>
</dbReference>
<dbReference type="SMART" id="SM00326">
    <property type="entry name" value="SH3"/>
    <property type="match status" value="3"/>
</dbReference>
<keyword evidence="5" id="KW-1185">Reference proteome</keyword>
<protein>
    <submittedName>
        <fullName evidence="6">SH3 domain-containing protein</fullName>
    </submittedName>
</protein>
<dbReference type="InterPro" id="IPR050384">
    <property type="entry name" value="Endophilin_SH3RF"/>
</dbReference>
<evidence type="ECO:0000256" key="3">
    <source>
        <dbReference type="SAM" id="MobiDB-lite"/>
    </source>
</evidence>
<dbReference type="InterPro" id="IPR001452">
    <property type="entry name" value="SH3_domain"/>
</dbReference>
<feature type="region of interest" description="Disordered" evidence="3">
    <location>
        <begin position="1"/>
        <end position="20"/>
    </location>
</feature>
<evidence type="ECO:0000256" key="2">
    <source>
        <dbReference type="PROSITE-ProRule" id="PRU00192"/>
    </source>
</evidence>
<dbReference type="PANTHER" id="PTHR14167:SF116">
    <property type="entry name" value="CAP, ISOFORM AC"/>
    <property type="match status" value="1"/>
</dbReference>
<dbReference type="PROSITE" id="PS50002">
    <property type="entry name" value="SH3"/>
    <property type="match status" value="3"/>
</dbReference>
<dbReference type="AlphaFoldDB" id="A0A0N5AV54"/>
<proteinExistence type="predicted"/>
<dbReference type="InterPro" id="IPR036028">
    <property type="entry name" value="SH3-like_dom_sf"/>
</dbReference>
<dbReference type="SUPFAM" id="SSF50044">
    <property type="entry name" value="SH3-domain"/>
    <property type="match status" value="3"/>
</dbReference>
<reference evidence="6" key="1">
    <citation type="submission" date="2017-02" db="UniProtKB">
        <authorList>
            <consortium name="WormBaseParasite"/>
        </authorList>
    </citation>
    <scope>IDENTIFICATION</scope>
</reference>
<dbReference type="Gene3D" id="2.30.30.40">
    <property type="entry name" value="SH3 Domains"/>
    <property type="match status" value="3"/>
</dbReference>
<dbReference type="STRING" id="451379.A0A0N5AV54"/>
<evidence type="ECO:0000313" key="5">
    <source>
        <dbReference type="Proteomes" id="UP000046393"/>
    </source>
</evidence>
<dbReference type="WBParaSite" id="SMUV_0000875901-mRNA-1">
    <property type="protein sequence ID" value="SMUV_0000875901-mRNA-1"/>
    <property type="gene ID" value="SMUV_0000875901"/>
</dbReference>
<dbReference type="CDD" id="cd00174">
    <property type="entry name" value="SH3"/>
    <property type="match status" value="2"/>
</dbReference>
<feature type="domain" description="SH3" evidence="4">
    <location>
        <begin position="422"/>
        <end position="480"/>
    </location>
</feature>
<name>A0A0N5AV54_9BILA</name>